<sequence length="195" mass="21727">MSDDPRDEHPLLAAFRDDPAPRSRKPWTEEDFAAVMEACRDGASIEQIARRLGRTPTSLPMHVRRMLPLEERHLPIDLALPRLRQLDADGDYDWLGALAQREPSPWERDQERRVEQRALGLGGLSDELLLDIGLALVTCTATAQDALRQQCAAELRRRGLVAQLEQQAAAAADAAVARLSALPTDGYRDWDAAVF</sequence>
<gene>
    <name evidence="2" type="ORF">FQ330_08005</name>
</gene>
<evidence type="ECO:0000313" key="2">
    <source>
        <dbReference type="EMBL" id="KAA6432903.1"/>
    </source>
</evidence>
<keyword evidence="3" id="KW-1185">Reference proteome</keyword>
<comment type="caution">
    <text evidence="2">The sequence shown here is derived from an EMBL/GenBank/DDBJ whole genome shotgun (WGS) entry which is preliminary data.</text>
</comment>
<accession>A0A5M8QCZ3</accession>
<dbReference type="AlphaFoldDB" id="A0A5M8QCZ3"/>
<dbReference type="OrthoDB" id="5111817at2"/>
<dbReference type="Proteomes" id="UP000323221">
    <property type="component" value="Unassembled WGS sequence"/>
</dbReference>
<protein>
    <recommendedName>
        <fullName evidence="4">Helix-turn-helix domain containing protein</fullName>
    </recommendedName>
</protein>
<feature type="compositionally biased region" description="Basic and acidic residues" evidence="1">
    <location>
        <begin position="1"/>
        <end position="21"/>
    </location>
</feature>
<feature type="region of interest" description="Disordered" evidence="1">
    <location>
        <begin position="1"/>
        <end position="25"/>
    </location>
</feature>
<proteinExistence type="predicted"/>
<evidence type="ECO:0000313" key="3">
    <source>
        <dbReference type="Proteomes" id="UP000323221"/>
    </source>
</evidence>
<evidence type="ECO:0008006" key="4">
    <source>
        <dbReference type="Google" id="ProtNLM"/>
    </source>
</evidence>
<reference evidence="2 3" key="1">
    <citation type="submission" date="2019-08" db="EMBL/GenBank/DDBJ databases">
        <title>Agrococcus lahaulensis sp. nov., isolated from a cold desert of the Indian Himalayas.</title>
        <authorList>
            <person name="Qu J.H."/>
        </authorList>
    </citation>
    <scope>NUCLEOTIDE SEQUENCE [LARGE SCALE GENOMIC DNA]</scope>
    <source>
        <strain evidence="2 3">NS18</strain>
    </source>
</reference>
<dbReference type="RefSeq" id="WP_146356602.1">
    <property type="nucleotide sequence ID" value="NZ_VOIR01000014.1"/>
</dbReference>
<dbReference type="EMBL" id="VOIR01000014">
    <property type="protein sequence ID" value="KAA6432903.1"/>
    <property type="molecule type" value="Genomic_DNA"/>
</dbReference>
<evidence type="ECO:0000256" key="1">
    <source>
        <dbReference type="SAM" id="MobiDB-lite"/>
    </source>
</evidence>
<name>A0A5M8QCZ3_9MICO</name>
<organism evidence="2 3">
    <name type="scientific">Agrococcus sediminis</name>
    <dbReference type="NCBI Taxonomy" id="2599924"/>
    <lineage>
        <taxon>Bacteria</taxon>
        <taxon>Bacillati</taxon>
        <taxon>Actinomycetota</taxon>
        <taxon>Actinomycetes</taxon>
        <taxon>Micrococcales</taxon>
        <taxon>Microbacteriaceae</taxon>
        <taxon>Agrococcus</taxon>
    </lineage>
</organism>